<dbReference type="EMBL" id="CM046130">
    <property type="protein sequence ID" value="KAI8431483.1"/>
    <property type="molecule type" value="Genomic_DNA"/>
</dbReference>
<comment type="caution">
    <text evidence="1">The sequence shown here is derived from an EMBL/GenBank/DDBJ whole genome shotgun (WGS) entry which is preliminary data.</text>
</comment>
<sequence length="844" mass="87314">MSPDTPEGGLAPFALVYLTFFLDNVLLTVLVPVIPDWVREGELARWAAAAQEAPLAALLAAGAGNHSVLREAASAGNTTRGETFSVLVGYPTGGLLPPAWSFPLLAAALLADLVFQKCCQVNFARDGHEIPLLYIDECSILEVTFDWPLTAEDADGNARGRVGRGGGGGRGRGRGDAAGPCAGAVLLTTCVMAALEPTLPPWIRERFHPQVPTDALPAAGVVMRWVTGLVFVPDSVGYVLATAWCGGAARALGAERVALSGQLAVALAALALPAAPELAVALAALALPAAPEVSAARAGRRASGAERPAGRRTGRAGTARRARGECGPRAGRRASGAERPAGRRTGRAGTARRARGECGRALGAERVALSGQLAVALAALALPAAPEVSAARAGRRASGAERPAGRRTGRAGTARRARVRHALGAERVALSGQLAVALAALALPAAPEVSAARAGRRASGAERPAGRRTGRAGTARRARGECGPRAGRRASGAERPAGRRTGRAGTARRARGECGRALGAERVALSGQLAVALAALALPAAPEVWWLCGPHLALGGGLGAVDAALVPALLARAPRRVPQRAALVQAAASAAYVLGPVLGGLLAWRAGFPTALRVLGAANLLYAGFLYRQLERYPLSPQLLKAGAGRVPAADDGGVPVARPEPHARAAVLVRQRGRLARARAGPGARLPHRPHHERGRHVLARLELRGQRCPTPTTRAPIYSMGARLGFGLKRAGPAPNAYALRLAPGSPAYTMGARVGFNLKPRSPGPAVYFQRDADVYKTRMPAYSLSARLEGAGKATRTPGPANYPPDLYNTKKNPYSFSFGTKHADYAPPMIVKEDTMDCL</sequence>
<dbReference type="Proteomes" id="UP001064048">
    <property type="component" value="Chromosome 30"/>
</dbReference>
<protein>
    <submittedName>
        <fullName evidence="1">Uncharacterized protein</fullName>
    </submittedName>
</protein>
<name>A0ACC0K5I0_CHOFU</name>
<evidence type="ECO:0000313" key="2">
    <source>
        <dbReference type="Proteomes" id="UP001064048"/>
    </source>
</evidence>
<gene>
    <name evidence="1" type="ORF">MSG28_015993</name>
</gene>
<proteinExistence type="predicted"/>
<accession>A0ACC0K5I0</accession>
<keyword evidence="2" id="KW-1185">Reference proteome</keyword>
<reference evidence="1 2" key="1">
    <citation type="journal article" date="2022" name="Genome Biol. Evol.">
        <title>The Spruce Budworm Genome: Reconstructing the Evolutionary History of Antifreeze Proteins.</title>
        <authorList>
            <person name="Beliveau C."/>
            <person name="Gagne P."/>
            <person name="Picq S."/>
            <person name="Vernygora O."/>
            <person name="Keeling C.I."/>
            <person name="Pinkney K."/>
            <person name="Doucet D."/>
            <person name="Wen F."/>
            <person name="Johnston J.S."/>
            <person name="Maaroufi H."/>
            <person name="Boyle B."/>
            <person name="Laroche J."/>
            <person name="Dewar K."/>
            <person name="Juretic N."/>
            <person name="Blackburn G."/>
            <person name="Nisole A."/>
            <person name="Brunet B."/>
            <person name="Brandao M."/>
            <person name="Lumley L."/>
            <person name="Duan J."/>
            <person name="Quan G."/>
            <person name="Lucarotti C.J."/>
            <person name="Roe A.D."/>
            <person name="Sperling F.A.H."/>
            <person name="Levesque R.C."/>
            <person name="Cusson M."/>
        </authorList>
    </citation>
    <scope>NUCLEOTIDE SEQUENCE [LARGE SCALE GENOMIC DNA]</scope>
    <source>
        <strain evidence="1">Glfc:IPQL:Cfum</strain>
    </source>
</reference>
<organism evidence="1 2">
    <name type="scientific">Choristoneura fumiferana</name>
    <name type="common">Spruce budworm moth</name>
    <name type="synonym">Archips fumiferana</name>
    <dbReference type="NCBI Taxonomy" id="7141"/>
    <lineage>
        <taxon>Eukaryota</taxon>
        <taxon>Metazoa</taxon>
        <taxon>Ecdysozoa</taxon>
        <taxon>Arthropoda</taxon>
        <taxon>Hexapoda</taxon>
        <taxon>Insecta</taxon>
        <taxon>Pterygota</taxon>
        <taxon>Neoptera</taxon>
        <taxon>Endopterygota</taxon>
        <taxon>Lepidoptera</taxon>
        <taxon>Glossata</taxon>
        <taxon>Ditrysia</taxon>
        <taxon>Tortricoidea</taxon>
        <taxon>Tortricidae</taxon>
        <taxon>Tortricinae</taxon>
        <taxon>Choristoneura</taxon>
    </lineage>
</organism>
<evidence type="ECO:0000313" key="1">
    <source>
        <dbReference type="EMBL" id="KAI8431483.1"/>
    </source>
</evidence>